<proteinExistence type="predicted"/>
<dbReference type="Proteomes" id="UP001341444">
    <property type="component" value="Unassembled WGS sequence"/>
</dbReference>
<name>A0ABU6MIW5_9BACI</name>
<keyword evidence="3" id="KW-1185">Reference proteome</keyword>
<sequence length="47" mass="5775">MTNDHKDKDLEEYEKKILVDQKQENELKNPGQHPDEQNRLKDKENRR</sequence>
<dbReference type="RefSeq" id="WP_157090661.1">
    <property type="nucleotide sequence ID" value="NZ_JARMAB010000009.1"/>
</dbReference>
<dbReference type="EMBL" id="JARMAB010000009">
    <property type="protein sequence ID" value="MED1203010.1"/>
    <property type="molecule type" value="Genomic_DNA"/>
</dbReference>
<evidence type="ECO:0008006" key="4">
    <source>
        <dbReference type="Google" id="ProtNLM"/>
    </source>
</evidence>
<accession>A0ABU6MIW5</accession>
<comment type="caution">
    <text evidence="2">The sequence shown here is derived from an EMBL/GenBank/DDBJ whole genome shotgun (WGS) entry which is preliminary data.</text>
</comment>
<gene>
    <name evidence="2" type="ORF">P4T90_07860</name>
</gene>
<reference evidence="2 3" key="1">
    <citation type="submission" date="2023-03" db="EMBL/GenBank/DDBJ databases">
        <title>Bacillus Genome Sequencing.</title>
        <authorList>
            <person name="Dunlap C."/>
        </authorList>
    </citation>
    <scope>NUCLEOTIDE SEQUENCE [LARGE SCALE GENOMIC DNA]</scope>
    <source>
        <strain evidence="2 3">B-23453</strain>
    </source>
</reference>
<evidence type="ECO:0000313" key="3">
    <source>
        <dbReference type="Proteomes" id="UP001341444"/>
    </source>
</evidence>
<protein>
    <recommendedName>
        <fullName evidence="4">DUF4023 domain-containing protein</fullName>
    </recommendedName>
</protein>
<evidence type="ECO:0000256" key="1">
    <source>
        <dbReference type="SAM" id="MobiDB-lite"/>
    </source>
</evidence>
<feature type="region of interest" description="Disordered" evidence="1">
    <location>
        <begin position="1"/>
        <end position="47"/>
    </location>
</feature>
<organism evidence="2 3">
    <name type="scientific">Heyndrickxia acidicola</name>
    <dbReference type="NCBI Taxonomy" id="209389"/>
    <lineage>
        <taxon>Bacteria</taxon>
        <taxon>Bacillati</taxon>
        <taxon>Bacillota</taxon>
        <taxon>Bacilli</taxon>
        <taxon>Bacillales</taxon>
        <taxon>Bacillaceae</taxon>
        <taxon>Heyndrickxia</taxon>
    </lineage>
</organism>
<evidence type="ECO:0000313" key="2">
    <source>
        <dbReference type="EMBL" id="MED1203010.1"/>
    </source>
</evidence>